<reference evidence="2" key="2">
    <citation type="journal article" date="2021" name="Genome Biol. Evol.">
        <title>Developing a high-quality reference genome for a parasitic bivalve with doubly uniparental inheritance (Bivalvia: Unionida).</title>
        <authorList>
            <person name="Smith C.H."/>
        </authorList>
    </citation>
    <scope>NUCLEOTIDE SEQUENCE</scope>
    <source>
        <strain evidence="2">CHS0354</strain>
        <tissue evidence="2">Mantle</tissue>
    </source>
</reference>
<evidence type="ECO:0000313" key="2">
    <source>
        <dbReference type="EMBL" id="KAK3604979.1"/>
    </source>
</evidence>
<dbReference type="NCBIfam" id="TIGR04183">
    <property type="entry name" value="Por_Secre_tail"/>
    <property type="match status" value="1"/>
</dbReference>
<dbReference type="Pfam" id="PF18962">
    <property type="entry name" value="Por_Secre_tail"/>
    <property type="match status" value="1"/>
</dbReference>
<keyword evidence="3" id="KW-1185">Reference proteome</keyword>
<reference evidence="2" key="3">
    <citation type="submission" date="2023-05" db="EMBL/GenBank/DDBJ databases">
        <authorList>
            <person name="Smith C.H."/>
        </authorList>
    </citation>
    <scope>NUCLEOTIDE SEQUENCE</scope>
    <source>
        <strain evidence="2">CHS0354</strain>
        <tissue evidence="2">Mantle</tissue>
    </source>
</reference>
<dbReference type="InterPro" id="IPR026444">
    <property type="entry name" value="Secre_tail"/>
</dbReference>
<dbReference type="SUPFAM" id="SSF50939">
    <property type="entry name" value="Sialidases"/>
    <property type="match status" value="1"/>
</dbReference>
<dbReference type="GO" id="GO:0010411">
    <property type="term" value="P:xyloglucan metabolic process"/>
    <property type="evidence" value="ECO:0007669"/>
    <property type="project" value="TreeGrafter"/>
</dbReference>
<name>A0AAE0W8G6_9BIVA</name>
<dbReference type="CDD" id="cd15482">
    <property type="entry name" value="Sialidase_non-viral"/>
    <property type="match status" value="1"/>
</dbReference>
<dbReference type="AlphaFoldDB" id="A0AAE0W8G6"/>
<dbReference type="InterPro" id="IPR015943">
    <property type="entry name" value="WD40/YVTN_repeat-like_dom_sf"/>
</dbReference>
<protein>
    <recommendedName>
        <fullName evidence="1">Secretion system C-terminal sorting domain-containing protein</fullName>
    </recommendedName>
</protein>
<dbReference type="EMBL" id="JAEAOA010000085">
    <property type="protein sequence ID" value="KAK3604979.1"/>
    <property type="molecule type" value="Genomic_DNA"/>
</dbReference>
<dbReference type="InterPro" id="IPR052025">
    <property type="entry name" value="Xyloglucanase_GH74"/>
</dbReference>
<dbReference type="Proteomes" id="UP001195483">
    <property type="component" value="Unassembled WGS sequence"/>
</dbReference>
<gene>
    <name evidence="2" type="ORF">CHS0354_000644</name>
</gene>
<comment type="caution">
    <text evidence="2">The sequence shown here is derived from an EMBL/GenBank/DDBJ whole genome shotgun (WGS) entry which is preliminary data.</text>
</comment>
<dbReference type="PANTHER" id="PTHR43739">
    <property type="entry name" value="XYLOGLUCANASE (EUROFUNG)"/>
    <property type="match status" value="1"/>
</dbReference>
<dbReference type="SUPFAM" id="SSF110296">
    <property type="entry name" value="Oligoxyloglucan reducing end-specific cellobiohydrolase"/>
    <property type="match status" value="2"/>
</dbReference>
<sequence>MRRNVLVAVSAVFLLSISVLFLTEWFFIGDKSGEGERAFSSLFLEQEETPKAKYERDDPRGRAGWEWLSLRDPKTGEIPPNIRSLELSFASQMPAFERSKGIGMFAQTGWFNRGPWNVGGRTRALAVDRTNSSVILAAGATGGIWRSENGGASWTKVTKATDAHDVTSIVQDPRVGRENLWFAATGELFSTVSSFGEGILRGKGLFMSIDRGKTWNIIPVTQSDLIYGNISKLPHFTALTSRIVVDPTATDTVIYIASFGGIFKLSNNLRTLSRILPTTFNFVFYSDIAITKTGVLYAVLGSDLIKGSTETGDYSEAGVHRSTDGGKTWKRISNGEANFPTKITVPKIGIAPSNQNIVYFLMNTPNAGYKYEEADEWISFWKYEFKSGDGLGVNGTWLNRSSNLSGVVSGFDDVQGLNSQAGYDLVVEVKPDNPDVVFFGGTDLYRTTDGLATSTNVIRIGGYTSDPKSNTGQYPNHHPDQHSLWFHPTNPSILFSGHDGGISKTTDCLAESVTWESLNNGYLTTQFYGIAIHPQNASEEENKAGANMILGGMQDNSVYLTTSDDAKVSWRNVGSGDGTFCAIRSSNIIVESLQNGTTYMIKRSSIYRVDPVGDGTLNYLFVNPFELDPLDTKVMYLAGGPYLWRNSDLDGISPGEVKTNTNWTKLANSLSFTEVLGGNQISAVAVSSVKANRVFYGTTKGKVKRMDDAHISTSNPVSLESALFPQNAYVNCIALDPDDADVAIVVFSNYDVNSLFYTKDAGATWSNISGNLEEKADGSGNGTACRWVNIAKDATGKKTYLVGTISGLYTTNSLEEIQPTVSPVWLIHNEIGNVPVSMIKSRSSDGLIVVATHGNGVFSTLSAPSGTSGIADYLNEESNKNVFGLYQNFPNPASTSTVIPFSLEKNQRAKIVLVDALGKEVATILNEERKSGKNVAAYSVSSLSSGIYFYKLSGSSGTLPAKRMVVVR</sequence>
<proteinExistence type="predicted"/>
<accession>A0AAE0W8G6</accession>
<dbReference type="InterPro" id="IPR036278">
    <property type="entry name" value="Sialidase_sf"/>
</dbReference>
<evidence type="ECO:0000313" key="3">
    <source>
        <dbReference type="Proteomes" id="UP001195483"/>
    </source>
</evidence>
<dbReference type="PANTHER" id="PTHR43739:SF5">
    <property type="entry name" value="EXO-ALPHA-SIALIDASE"/>
    <property type="match status" value="1"/>
</dbReference>
<dbReference type="Gene3D" id="2.130.10.10">
    <property type="entry name" value="YVTN repeat-like/Quinoprotein amine dehydrogenase"/>
    <property type="match status" value="4"/>
</dbReference>
<organism evidence="2 3">
    <name type="scientific">Potamilus streckersoni</name>
    <dbReference type="NCBI Taxonomy" id="2493646"/>
    <lineage>
        <taxon>Eukaryota</taxon>
        <taxon>Metazoa</taxon>
        <taxon>Spiralia</taxon>
        <taxon>Lophotrochozoa</taxon>
        <taxon>Mollusca</taxon>
        <taxon>Bivalvia</taxon>
        <taxon>Autobranchia</taxon>
        <taxon>Heteroconchia</taxon>
        <taxon>Palaeoheterodonta</taxon>
        <taxon>Unionida</taxon>
        <taxon>Unionoidea</taxon>
        <taxon>Unionidae</taxon>
        <taxon>Ambleminae</taxon>
        <taxon>Lampsilini</taxon>
        <taxon>Potamilus</taxon>
    </lineage>
</organism>
<evidence type="ECO:0000259" key="1">
    <source>
        <dbReference type="Pfam" id="PF18962"/>
    </source>
</evidence>
<feature type="domain" description="Secretion system C-terminal sorting" evidence="1">
    <location>
        <begin position="889"/>
        <end position="965"/>
    </location>
</feature>
<reference evidence="2" key="1">
    <citation type="journal article" date="2021" name="Genome Biol. Evol.">
        <title>A High-Quality Reference Genome for a Parasitic Bivalve with Doubly Uniparental Inheritance (Bivalvia: Unionida).</title>
        <authorList>
            <person name="Smith C.H."/>
        </authorList>
    </citation>
    <scope>NUCLEOTIDE SEQUENCE</scope>
    <source>
        <strain evidence="2">CHS0354</strain>
    </source>
</reference>